<accession>A0A840RXG2</accession>
<keyword evidence="5" id="KW-0732">Signal</keyword>
<dbReference type="PRINTS" id="PR00118">
    <property type="entry name" value="BLACTAMASEA"/>
</dbReference>
<evidence type="ECO:0000256" key="2">
    <source>
        <dbReference type="ARBA" id="ARBA00009009"/>
    </source>
</evidence>
<evidence type="ECO:0000256" key="3">
    <source>
        <dbReference type="ARBA" id="ARBA00012865"/>
    </source>
</evidence>
<comment type="catalytic activity">
    <reaction evidence="1">
        <text>a beta-lactam + H2O = a substituted beta-amino acid</text>
        <dbReference type="Rhea" id="RHEA:20401"/>
        <dbReference type="ChEBI" id="CHEBI:15377"/>
        <dbReference type="ChEBI" id="CHEBI:35627"/>
        <dbReference type="ChEBI" id="CHEBI:140347"/>
        <dbReference type="EC" id="3.5.2.6"/>
    </reaction>
</comment>
<reference evidence="7 8" key="1">
    <citation type="submission" date="2020-08" db="EMBL/GenBank/DDBJ databases">
        <title>Genomic Encyclopedia of Type Strains, Phase IV (KMG-IV): sequencing the most valuable type-strain genomes for metagenomic binning, comparative biology and taxonomic classification.</title>
        <authorList>
            <person name="Goeker M."/>
        </authorList>
    </citation>
    <scope>NUCLEOTIDE SEQUENCE [LARGE SCALE GENOMIC DNA]</scope>
    <source>
        <strain evidence="7 8">DSM 23240</strain>
    </source>
</reference>
<protein>
    <recommendedName>
        <fullName evidence="3">beta-lactamase</fullName>
        <ecNumber evidence="3">3.5.2.6</ecNumber>
    </recommendedName>
    <alternativeName>
        <fullName evidence="4">Penicillinase</fullName>
    </alternativeName>
</protein>
<evidence type="ECO:0000259" key="6">
    <source>
        <dbReference type="Pfam" id="PF13354"/>
    </source>
</evidence>
<dbReference type="SUPFAM" id="SSF56601">
    <property type="entry name" value="beta-lactamase/transpeptidase-like"/>
    <property type="match status" value="1"/>
</dbReference>
<comment type="similarity">
    <text evidence="2">Belongs to the class-A beta-lactamase family.</text>
</comment>
<dbReference type="PANTHER" id="PTHR35333:SF3">
    <property type="entry name" value="BETA-LACTAMASE-TYPE TRANSPEPTIDASE FOLD CONTAINING PROTEIN"/>
    <property type="match status" value="1"/>
</dbReference>
<feature type="chain" id="PRO_5032483664" description="beta-lactamase" evidence="5">
    <location>
        <begin position="26"/>
        <end position="297"/>
    </location>
</feature>
<dbReference type="Gene3D" id="3.40.710.10">
    <property type="entry name" value="DD-peptidase/beta-lactamase superfamily"/>
    <property type="match status" value="1"/>
</dbReference>
<dbReference type="InterPro" id="IPR012338">
    <property type="entry name" value="Beta-lactam/transpept-like"/>
</dbReference>
<dbReference type="AlphaFoldDB" id="A0A840RXG2"/>
<dbReference type="EMBL" id="JACHHQ010000009">
    <property type="protein sequence ID" value="MBB5201892.1"/>
    <property type="molecule type" value="Genomic_DNA"/>
</dbReference>
<dbReference type="InterPro" id="IPR000871">
    <property type="entry name" value="Beta-lactam_class-A"/>
</dbReference>
<gene>
    <name evidence="7" type="ORF">HNR39_003754</name>
</gene>
<organism evidence="7 8">
    <name type="scientific">Glaciimonas immobilis</name>
    <dbReference type="NCBI Taxonomy" id="728004"/>
    <lineage>
        <taxon>Bacteria</taxon>
        <taxon>Pseudomonadati</taxon>
        <taxon>Pseudomonadota</taxon>
        <taxon>Betaproteobacteria</taxon>
        <taxon>Burkholderiales</taxon>
        <taxon>Oxalobacteraceae</taxon>
        <taxon>Glaciimonas</taxon>
    </lineage>
</organism>
<dbReference type="GO" id="GO:0046677">
    <property type="term" value="P:response to antibiotic"/>
    <property type="evidence" value="ECO:0007669"/>
    <property type="project" value="InterPro"/>
</dbReference>
<proteinExistence type="inferred from homology"/>
<evidence type="ECO:0000256" key="1">
    <source>
        <dbReference type="ARBA" id="ARBA00001526"/>
    </source>
</evidence>
<keyword evidence="7" id="KW-0378">Hydrolase</keyword>
<dbReference type="GO" id="GO:0030655">
    <property type="term" value="P:beta-lactam antibiotic catabolic process"/>
    <property type="evidence" value="ECO:0007669"/>
    <property type="project" value="InterPro"/>
</dbReference>
<dbReference type="Proteomes" id="UP000571084">
    <property type="component" value="Unassembled WGS sequence"/>
</dbReference>
<dbReference type="Pfam" id="PF13354">
    <property type="entry name" value="Beta-lactamase2"/>
    <property type="match status" value="1"/>
</dbReference>
<feature type="domain" description="Beta-lactamase class A catalytic" evidence="6">
    <location>
        <begin position="52"/>
        <end position="269"/>
    </location>
</feature>
<name>A0A840RXG2_9BURK</name>
<sequence length="297" mass="32114">MKLIGNRRNFLLATAAIISAPVALASSATRPPTLSAKNKIEKIERDFDGRLGVSVRDTATGRQLGHRADERFPFCSTFKVIAASAILTKSVQVPGLMERVIRFRQSDLVTYSPVTEKHVDTGMTVADLCAAGIQYSDNTAANLMIKLIGGPAAVSAYARTIGDTAFRLDRWETALNTAIPGDLRDTSTPFAMCQSLNRLLLGDAMSFAHREQLRSWLSGNTTGAQRIKAGIPGDWLIGDKTGSGDYGTANDLAVLWPPKRAPVIVAIYTTQHAKEIASRSDIIASATRVVVEWLGER</sequence>
<dbReference type="InterPro" id="IPR045155">
    <property type="entry name" value="Beta-lactam_cat"/>
</dbReference>
<dbReference type="InterPro" id="IPR006311">
    <property type="entry name" value="TAT_signal"/>
</dbReference>
<dbReference type="EC" id="3.5.2.6" evidence="3"/>
<evidence type="ECO:0000313" key="8">
    <source>
        <dbReference type="Proteomes" id="UP000571084"/>
    </source>
</evidence>
<evidence type="ECO:0000256" key="4">
    <source>
        <dbReference type="ARBA" id="ARBA00030171"/>
    </source>
</evidence>
<evidence type="ECO:0000313" key="7">
    <source>
        <dbReference type="EMBL" id="MBB5201892.1"/>
    </source>
</evidence>
<feature type="signal peptide" evidence="5">
    <location>
        <begin position="1"/>
        <end position="25"/>
    </location>
</feature>
<evidence type="ECO:0000256" key="5">
    <source>
        <dbReference type="SAM" id="SignalP"/>
    </source>
</evidence>
<keyword evidence="8" id="KW-1185">Reference proteome</keyword>
<dbReference type="GO" id="GO:0008800">
    <property type="term" value="F:beta-lactamase activity"/>
    <property type="evidence" value="ECO:0007669"/>
    <property type="project" value="UniProtKB-EC"/>
</dbReference>
<dbReference type="PROSITE" id="PS51318">
    <property type="entry name" value="TAT"/>
    <property type="match status" value="1"/>
</dbReference>
<comment type="caution">
    <text evidence="7">The sequence shown here is derived from an EMBL/GenBank/DDBJ whole genome shotgun (WGS) entry which is preliminary data.</text>
</comment>
<dbReference type="PANTHER" id="PTHR35333">
    <property type="entry name" value="BETA-LACTAMASE"/>
    <property type="match status" value="1"/>
</dbReference>
<dbReference type="NCBIfam" id="NF033103">
    <property type="entry name" value="bla_class_A"/>
    <property type="match status" value="1"/>
</dbReference>
<dbReference type="RefSeq" id="WP_168054485.1">
    <property type="nucleotide sequence ID" value="NZ_JAAOZT010000005.1"/>
</dbReference>